<protein>
    <submittedName>
        <fullName evidence="4">3-carboxy-cis,cis-muconate cycloisomerase</fullName>
        <ecNumber evidence="4">5.5.1.2</ecNumber>
    </submittedName>
</protein>
<name>A0ABT4UZW2_9PSEU</name>
<dbReference type="PRINTS" id="PR00145">
    <property type="entry name" value="ARGSUCLYASE"/>
</dbReference>
<accession>A0ABT4UZW2</accession>
<proteinExistence type="inferred from homology"/>
<evidence type="ECO:0000256" key="2">
    <source>
        <dbReference type="ARBA" id="ARBA00034772"/>
    </source>
</evidence>
<comment type="similarity">
    <text evidence="2">Belongs to the class-II fumarase/aspartase family.</text>
</comment>
<evidence type="ECO:0000256" key="1">
    <source>
        <dbReference type="ARBA" id="ARBA00023239"/>
    </source>
</evidence>
<dbReference type="PANTHER" id="PTHR43172">
    <property type="entry name" value="ADENYLOSUCCINATE LYASE"/>
    <property type="match status" value="1"/>
</dbReference>
<dbReference type="InterPro" id="IPR019468">
    <property type="entry name" value="AdenyloSucc_lyase_C"/>
</dbReference>
<dbReference type="NCBIfam" id="TIGR02426">
    <property type="entry name" value="protocat_pcaB"/>
    <property type="match status" value="1"/>
</dbReference>
<dbReference type="InterPro" id="IPR020557">
    <property type="entry name" value="Fumarate_lyase_CS"/>
</dbReference>
<dbReference type="PROSITE" id="PS00163">
    <property type="entry name" value="FUMARATE_LYASES"/>
    <property type="match status" value="1"/>
</dbReference>
<feature type="domain" description="Adenylosuccinate lyase C-terminal" evidence="3">
    <location>
        <begin position="349"/>
        <end position="428"/>
    </location>
</feature>
<keyword evidence="4" id="KW-0413">Isomerase</keyword>
<reference evidence="4 5" key="1">
    <citation type="submission" date="2022-11" db="EMBL/GenBank/DDBJ databases">
        <title>Draft genome sequence of Saccharopolyspora sp. WRP15-2 isolated from rhizosphere soils of wild rice in Thailand.</title>
        <authorList>
            <person name="Duangmal K."/>
            <person name="Kammanee S."/>
            <person name="Muangham S."/>
        </authorList>
    </citation>
    <scope>NUCLEOTIDE SEQUENCE [LARGE SCALE GENOMIC DNA]</scope>
    <source>
        <strain evidence="4 5">WRP15-2</strain>
    </source>
</reference>
<dbReference type="CDD" id="cd01597">
    <property type="entry name" value="pCLME"/>
    <property type="match status" value="1"/>
</dbReference>
<comment type="caution">
    <text evidence="4">The sequence shown here is derived from an EMBL/GenBank/DDBJ whole genome shotgun (WGS) entry which is preliminary data.</text>
</comment>
<dbReference type="GO" id="GO:0047472">
    <property type="term" value="F:3-carboxy-cis,cis-muconate cycloisomerase activity"/>
    <property type="evidence" value="ECO:0007669"/>
    <property type="project" value="UniProtKB-EC"/>
</dbReference>
<gene>
    <name evidence="4" type="primary">pcaB</name>
    <name evidence="4" type="ORF">OU415_17570</name>
</gene>
<dbReference type="PANTHER" id="PTHR43172:SF2">
    <property type="entry name" value="ADENYLOSUCCINATE LYASE C-TERMINAL DOMAIN-CONTAINING PROTEIN"/>
    <property type="match status" value="1"/>
</dbReference>
<evidence type="ECO:0000259" key="3">
    <source>
        <dbReference type="SMART" id="SM00998"/>
    </source>
</evidence>
<dbReference type="Proteomes" id="UP001210380">
    <property type="component" value="Unassembled WGS sequence"/>
</dbReference>
<dbReference type="InterPro" id="IPR012789">
    <property type="entry name" value="Protocat_PcaB-like"/>
</dbReference>
<dbReference type="Gene3D" id="1.10.40.30">
    <property type="entry name" value="Fumarase/aspartase (C-terminal domain)"/>
    <property type="match status" value="1"/>
</dbReference>
<dbReference type="Gene3D" id="1.20.200.10">
    <property type="entry name" value="Fumarase/aspartase (Central domain)"/>
    <property type="match status" value="1"/>
</dbReference>
<dbReference type="InterPro" id="IPR008948">
    <property type="entry name" value="L-Aspartase-like"/>
</dbReference>
<dbReference type="RefSeq" id="WP_270949927.1">
    <property type="nucleotide sequence ID" value="NZ_JAQGLA010000026.1"/>
</dbReference>
<dbReference type="Pfam" id="PF10397">
    <property type="entry name" value="ADSL_C"/>
    <property type="match status" value="1"/>
</dbReference>
<evidence type="ECO:0000313" key="5">
    <source>
        <dbReference type="Proteomes" id="UP001210380"/>
    </source>
</evidence>
<dbReference type="InterPro" id="IPR000362">
    <property type="entry name" value="Fumarate_lyase_fam"/>
</dbReference>
<keyword evidence="5" id="KW-1185">Reference proteome</keyword>
<evidence type="ECO:0000313" key="4">
    <source>
        <dbReference type="EMBL" id="MDA3627259.1"/>
    </source>
</evidence>
<organism evidence="4 5">
    <name type="scientific">Saccharopolyspora oryzae</name>
    <dbReference type="NCBI Taxonomy" id="2997343"/>
    <lineage>
        <taxon>Bacteria</taxon>
        <taxon>Bacillati</taxon>
        <taxon>Actinomycetota</taxon>
        <taxon>Actinomycetes</taxon>
        <taxon>Pseudonocardiales</taxon>
        <taxon>Pseudonocardiaceae</taxon>
        <taxon>Saccharopolyspora</taxon>
    </lineage>
</organism>
<dbReference type="PRINTS" id="PR00149">
    <property type="entry name" value="FUMRATELYASE"/>
</dbReference>
<dbReference type="SMART" id="SM00998">
    <property type="entry name" value="ADSL_C"/>
    <property type="match status" value="1"/>
</dbReference>
<dbReference type="EMBL" id="JAQGLA010000026">
    <property type="protein sequence ID" value="MDA3627259.1"/>
    <property type="molecule type" value="Genomic_DNA"/>
</dbReference>
<dbReference type="InterPro" id="IPR022761">
    <property type="entry name" value="Fumarate_lyase_N"/>
</dbReference>
<keyword evidence="1" id="KW-0456">Lyase</keyword>
<dbReference type="SUPFAM" id="SSF48557">
    <property type="entry name" value="L-aspartase-like"/>
    <property type="match status" value="1"/>
</dbReference>
<dbReference type="EC" id="5.5.1.2" evidence="4"/>
<dbReference type="Pfam" id="PF00206">
    <property type="entry name" value="Lyase_1"/>
    <property type="match status" value="1"/>
</dbReference>
<sequence>MFSTPAATERTSAAAWLQAMLDFESALAAAQAEAGIVPVTAAEEIARHCRVELFDVDSIAERAVSSATPVIALVRDLTALLDADAKPHVHRGATSQDVIDTAAMLIARDVLGLIIDDLRAAADECARLARQHRDTVLIARSLLQQALPTTFGSRCASWLTSLDEAITALERIRRERLAVQFGGAAGTLAALGTGGVRVVGLLAAELGLAEPVVPWHTDRTRIAELAGTLGTAAGALGKIALDVELHAQTEIGELAEGKAGGSSAMPHKQNPVSAVLITAASRRVPGLVSTLLSAMPQEYERAAGAWQSEWEPLAELLRLLAAAAAGTRQLLAGLRVHPEKMAANLDLTRGLVMAESAAGRLMDALGRTEAQELVGRLCRRAVQDGTTLRAELLADQQVRKVLSEDEVVAATEPADYLGSAPAFVDRALTAHAELEDR</sequence>